<keyword evidence="6" id="KW-0479">Metal-binding</keyword>
<dbReference type="InterPro" id="IPR043128">
    <property type="entry name" value="Rev_trsase/Diguanyl_cyclase"/>
</dbReference>
<dbReference type="InterPro" id="IPR043502">
    <property type="entry name" value="DNA/RNA_pol_sf"/>
</dbReference>
<evidence type="ECO:0000256" key="2">
    <source>
        <dbReference type="ARBA" id="ARBA00022670"/>
    </source>
</evidence>
<dbReference type="InterPro" id="IPR005162">
    <property type="entry name" value="Retrotrans_gag_dom"/>
</dbReference>
<feature type="domain" description="Reverse transcriptase" evidence="18">
    <location>
        <begin position="813"/>
        <end position="1007"/>
    </location>
</feature>
<feature type="region of interest" description="Disordered" evidence="17">
    <location>
        <begin position="433"/>
        <end position="501"/>
    </location>
</feature>
<evidence type="ECO:0000259" key="19">
    <source>
        <dbReference type="PROSITE" id="PS50994"/>
    </source>
</evidence>
<dbReference type="PANTHER" id="PTHR37984:SF5">
    <property type="entry name" value="PROTEIN NYNRIN-LIKE"/>
    <property type="match status" value="1"/>
</dbReference>
<dbReference type="Pfam" id="PF24626">
    <property type="entry name" value="SH3_Tf2-1"/>
    <property type="match status" value="1"/>
</dbReference>
<dbReference type="PROSITE" id="PS50878">
    <property type="entry name" value="RT_POL"/>
    <property type="match status" value="1"/>
</dbReference>
<keyword evidence="13" id="KW-0239">DNA-directed DNA polymerase</keyword>
<keyword evidence="5" id="KW-0540">Nuclease</keyword>
<feature type="compositionally biased region" description="Low complexity" evidence="17">
    <location>
        <begin position="433"/>
        <end position="471"/>
    </location>
</feature>
<evidence type="ECO:0000256" key="3">
    <source>
        <dbReference type="ARBA" id="ARBA00022679"/>
    </source>
</evidence>
<feature type="region of interest" description="Disordered" evidence="17">
    <location>
        <begin position="132"/>
        <end position="164"/>
    </location>
</feature>
<keyword evidence="9" id="KW-0378">Hydrolase</keyword>
<evidence type="ECO:0000256" key="6">
    <source>
        <dbReference type="ARBA" id="ARBA00022723"/>
    </source>
</evidence>
<evidence type="ECO:0000259" key="18">
    <source>
        <dbReference type="PROSITE" id="PS50878"/>
    </source>
</evidence>
<dbReference type="Gene3D" id="3.10.10.10">
    <property type="entry name" value="HIV Type 1 Reverse Transcriptase, subunit A, domain 1"/>
    <property type="match status" value="1"/>
</dbReference>
<dbReference type="GO" id="GO:0004519">
    <property type="term" value="F:endonuclease activity"/>
    <property type="evidence" value="ECO:0007669"/>
    <property type="project" value="UniProtKB-KW"/>
</dbReference>
<dbReference type="GO" id="GO:0042575">
    <property type="term" value="C:DNA polymerase complex"/>
    <property type="evidence" value="ECO:0007669"/>
    <property type="project" value="UniProtKB-ARBA"/>
</dbReference>
<dbReference type="GO" id="GO:0003964">
    <property type="term" value="F:RNA-directed DNA polymerase activity"/>
    <property type="evidence" value="ECO:0007669"/>
    <property type="project" value="UniProtKB-KW"/>
</dbReference>
<evidence type="ECO:0000313" key="20">
    <source>
        <dbReference type="Proteomes" id="UP000079169"/>
    </source>
</evidence>
<dbReference type="PaxDb" id="121845-A0A3Q0IWW1"/>
<evidence type="ECO:0000256" key="9">
    <source>
        <dbReference type="ARBA" id="ARBA00022801"/>
    </source>
</evidence>
<dbReference type="GO" id="GO:0003887">
    <property type="term" value="F:DNA-directed DNA polymerase activity"/>
    <property type="evidence" value="ECO:0007669"/>
    <property type="project" value="UniProtKB-KW"/>
</dbReference>
<dbReference type="Pfam" id="PF03732">
    <property type="entry name" value="Retrotrans_gag"/>
    <property type="match status" value="1"/>
</dbReference>
<dbReference type="GO" id="GO:0003677">
    <property type="term" value="F:DNA binding"/>
    <property type="evidence" value="ECO:0007669"/>
    <property type="project" value="UniProtKB-KW"/>
</dbReference>
<evidence type="ECO:0000256" key="12">
    <source>
        <dbReference type="ARBA" id="ARBA00022918"/>
    </source>
</evidence>
<dbReference type="Pfam" id="PF00078">
    <property type="entry name" value="RVT_1"/>
    <property type="match status" value="1"/>
</dbReference>
<name>A0A3Q0IWW1_DIACI</name>
<dbReference type="InterPro" id="IPR041588">
    <property type="entry name" value="Integrase_H2C2"/>
</dbReference>
<dbReference type="CDD" id="cd09274">
    <property type="entry name" value="RNase_HI_RT_Ty3"/>
    <property type="match status" value="1"/>
</dbReference>
<dbReference type="SUPFAM" id="SSF53098">
    <property type="entry name" value="Ribonuclease H-like"/>
    <property type="match status" value="2"/>
</dbReference>
<feature type="domain" description="Integrase catalytic" evidence="19">
    <location>
        <begin position="1389"/>
        <end position="1585"/>
    </location>
</feature>
<keyword evidence="10" id="KW-0460">Magnesium</keyword>
<keyword evidence="14" id="KW-0238">DNA-binding</keyword>
<feature type="compositionally biased region" description="Low complexity" evidence="17">
    <location>
        <begin position="492"/>
        <end position="501"/>
    </location>
</feature>
<dbReference type="InterPro" id="IPR001584">
    <property type="entry name" value="Integrase_cat-core"/>
</dbReference>
<dbReference type="GO" id="GO:0006508">
    <property type="term" value="P:proteolysis"/>
    <property type="evidence" value="ECO:0007669"/>
    <property type="project" value="UniProtKB-KW"/>
</dbReference>
<dbReference type="Pfam" id="PF17917">
    <property type="entry name" value="RT_RNaseH"/>
    <property type="match status" value="1"/>
</dbReference>
<evidence type="ECO:0000256" key="7">
    <source>
        <dbReference type="ARBA" id="ARBA00022750"/>
    </source>
</evidence>
<dbReference type="GO" id="GO:0004190">
    <property type="term" value="F:aspartic-type endopeptidase activity"/>
    <property type="evidence" value="ECO:0007669"/>
    <property type="project" value="UniProtKB-KW"/>
</dbReference>
<keyword evidence="3" id="KW-0808">Transferase</keyword>
<protein>
    <recommendedName>
        <fullName evidence="1">RNA-directed DNA polymerase</fullName>
        <ecNumber evidence="1">2.7.7.49</ecNumber>
    </recommendedName>
</protein>
<dbReference type="InterPro" id="IPR012337">
    <property type="entry name" value="RNaseH-like_sf"/>
</dbReference>
<dbReference type="Gene3D" id="1.10.340.70">
    <property type="match status" value="1"/>
</dbReference>
<dbReference type="InterPro" id="IPR050951">
    <property type="entry name" value="Retrovirus_Pol_polyprotein"/>
</dbReference>
<keyword evidence="15" id="KW-0233">DNA recombination</keyword>
<dbReference type="InterPro" id="IPR056924">
    <property type="entry name" value="SH3_Tf2-1"/>
</dbReference>
<dbReference type="SUPFAM" id="SSF50630">
    <property type="entry name" value="Acid proteases"/>
    <property type="match status" value="1"/>
</dbReference>
<reference evidence="21" key="1">
    <citation type="submission" date="2025-08" db="UniProtKB">
        <authorList>
            <consortium name="RefSeq"/>
        </authorList>
    </citation>
    <scope>IDENTIFICATION</scope>
</reference>
<keyword evidence="11" id="KW-0229">DNA integration</keyword>
<dbReference type="Proteomes" id="UP000079169">
    <property type="component" value="Unplaced"/>
</dbReference>
<dbReference type="Gene3D" id="3.30.70.270">
    <property type="match status" value="2"/>
</dbReference>
<evidence type="ECO:0000256" key="8">
    <source>
        <dbReference type="ARBA" id="ARBA00022759"/>
    </source>
</evidence>
<keyword evidence="16" id="KW-0175">Coiled coil</keyword>
<dbReference type="CDD" id="cd00303">
    <property type="entry name" value="retropepsin_like"/>
    <property type="match status" value="1"/>
</dbReference>
<keyword evidence="8" id="KW-0255">Endonuclease</keyword>
<evidence type="ECO:0000256" key="17">
    <source>
        <dbReference type="SAM" id="MobiDB-lite"/>
    </source>
</evidence>
<dbReference type="KEGG" id="dci:108252615"/>
<keyword evidence="12" id="KW-0695">RNA-directed DNA polymerase</keyword>
<dbReference type="InterPro" id="IPR000477">
    <property type="entry name" value="RT_dom"/>
</dbReference>
<feature type="compositionally biased region" description="Basic and acidic residues" evidence="17">
    <location>
        <begin position="151"/>
        <end position="164"/>
    </location>
</feature>
<dbReference type="GeneID" id="108252615"/>
<dbReference type="FunFam" id="1.10.340.70:FF:000001">
    <property type="entry name" value="Retrovirus-related Pol polyprotein from transposon gypsy-like Protein"/>
    <property type="match status" value="1"/>
</dbReference>
<evidence type="ECO:0000256" key="1">
    <source>
        <dbReference type="ARBA" id="ARBA00012493"/>
    </source>
</evidence>
<keyword evidence="7" id="KW-0064">Aspartyl protease</keyword>
<dbReference type="PROSITE" id="PS50994">
    <property type="entry name" value="INTEGRASE"/>
    <property type="match status" value="1"/>
</dbReference>
<feature type="compositionally biased region" description="Acidic residues" evidence="17">
    <location>
        <begin position="135"/>
        <end position="145"/>
    </location>
</feature>
<dbReference type="Gene3D" id="3.30.420.10">
    <property type="entry name" value="Ribonuclease H-like superfamily/Ribonuclease H"/>
    <property type="match status" value="2"/>
</dbReference>
<proteinExistence type="predicted"/>
<organism evidence="20 21">
    <name type="scientific">Diaphorina citri</name>
    <name type="common">Asian citrus psyllid</name>
    <dbReference type="NCBI Taxonomy" id="121845"/>
    <lineage>
        <taxon>Eukaryota</taxon>
        <taxon>Metazoa</taxon>
        <taxon>Ecdysozoa</taxon>
        <taxon>Arthropoda</taxon>
        <taxon>Hexapoda</taxon>
        <taxon>Insecta</taxon>
        <taxon>Pterygota</taxon>
        <taxon>Neoptera</taxon>
        <taxon>Paraneoptera</taxon>
        <taxon>Hemiptera</taxon>
        <taxon>Sternorrhyncha</taxon>
        <taxon>Psylloidea</taxon>
        <taxon>Psyllidae</taxon>
        <taxon>Diaphorininae</taxon>
        <taxon>Diaphorina</taxon>
    </lineage>
</organism>
<dbReference type="GO" id="GO:0046872">
    <property type="term" value="F:metal ion binding"/>
    <property type="evidence" value="ECO:0007669"/>
    <property type="project" value="UniProtKB-KW"/>
</dbReference>
<dbReference type="GO" id="GO:0015074">
    <property type="term" value="P:DNA integration"/>
    <property type="evidence" value="ECO:0007669"/>
    <property type="project" value="UniProtKB-KW"/>
</dbReference>
<evidence type="ECO:0000256" key="16">
    <source>
        <dbReference type="SAM" id="Coils"/>
    </source>
</evidence>
<sequence length="1720" mass="200152">MGLAENKRKQLRILLHKQQRGSLVLNDDSIEVSVEDATDMAARVLSIVQLLKEMDEHTLSKSHTRIEARLNHYGNRVNRWIESNPQVADLRKEVLENINDALTIVDVHLDKLTARISKLPKKREPNLETLGIFESDNEDDDDYEVDNVSANEHDNPPTREEPMHEEIPSAARNSTAYHSVNSGGNNFQNLPRVSFLQGNSSTYNDLRRECFTPLRQPPMSEQPFGSDNPHSFITHTYSKPVKLYKWNVKFSGDNKKHTVEEFLETLDTKCAAYHVQKHELLASAGELFEGTAHSWYMANRAHFGTWRQLEMRLLSTFSPPLFGVSLWREILSRKQQENESVVKYVSSMKILFNRLNSSVDHNLKLEIIMINALQTYQEKLNFMDIHNIDDLEASMIRLEAINSQITPKQQSTPKQSRTYNNNQNQYAHKYSHQYRNPQYNNYNQRYQPQYRSNPNYYNNYNRPQFQYQPNYKQGYQPNYKQGYNQGNYPRYSNNFDSNNQSNQANFALQNRKNRNQKIKSENVQPQQRNAKLEEDIEQVMRQLDQILLDVNGDTLEKVNSLYDEIEALSKELEAKPDANKTSCKSNSIANVILTSTNETTPKYLIRNDRRWYLKINILGSIAYAMLDSGSTHTYMNAKTYSQLFSLNLSTYAISPEKVLLANGQVTYVNQAISVPMQIETKGTLIPVRCLPTLTEDLLLGIDFISRMAMIIDTENNSWHYKSNPESEFNFVRGEEVQELMQCNGIQAITDKEKEALDLLIYEAKKSEPVGYKPTTLVKHKIELTTDVPVNKKPYPLNPKLQHILTEEVNKMLEIGVIRPSYSNYSNPMILVKKRDEDGNVTSYRPTLDLRFLNEITKPFSYGFPQLKQILSSLNKCKYISKIDLEKAFWLIPLSPECCKYTAFQVPNLGTYEFTVMCFGLRNAPGEFQKFIDLVLGNEITPTIQKTMDISNNVFKYIDDIIVVSESFEEHLKFLKEVFIRLHQAHLKINWNKSEFCTKEIKYLGFVIDERGMRTNPEKVRPILEYPSPRNIKELRRILGMLSWYRKFLPNFSGKIAPLTRLLKKTQKWHWGKPEEEALNEIKKALTTAPILARPNWDLGVFYIQSDASDVAIGGILTQRVPVSAEAKEKDEYLRCSKNYNEHVIEYVSRTLTDAEKNYSTTEKELLAVIYCLDTMRYYLENYKIIVITDHLALRWLHKLPVITSQRLNRWILKIQSYDITFIHRKGSLNFIPDALSRIELPRAPKPDVSVDQQINAVVNEELDSYSQWYQAKVNEITTKPETCPDYQMIGNQMYYHKFDELELINHGDDYYSWKLVPKADEIRTVLRENHDAEQSAHLGVIKTFKKIAKSYFWPGYFQDIARYVKSCRICQTCKPKTGKTPGFMVARNLSSVPGRVFYSDIFGPLVRSSRQHQYVLIFACQMSKYVELIPLRVATAETISQAFIKVILSRYGRISALVTDNASNYNNRIFSQLAEQYQFKHKRIALYNPQANFVERNNHNASNYNNRIFSQLAEQYQFKHKRIALYNPQANFVERNNRVLKSMIRCYVGKHSSWDLHLHQFQFAINSTTHASTGFTPNFLMYGREMEGAYCLRQRLEEAEADDNHREFDYNEVNSKRFNMKEIYEMVRINQLKASQTQANYYNKHHDVHVEYNIGDLVLRRNFKLSSAAQKYSAKLAPTFVGPFHIAKKLSHTIYVIEDDTGHQTTYHVKDLRPYVVTDL</sequence>
<keyword evidence="20" id="KW-1185">Reference proteome</keyword>
<dbReference type="PANTHER" id="PTHR37984">
    <property type="entry name" value="PROTEIN CBG26694"/>
    <property type="match status" value="1"/>
</dbReference>
<evidence type="ECO:0000256" key="11">
    <source>
        <dbReference type="ARBA" id="ARBA00022908"/>
    </source>
</evidence>
<feature type="coiled-coil region" evidence="16">
    <location>
        <begin position="529"/>
        <end position="575"/>
    </location>
</feature>
<dbReference type="Gene3D" id="2.40.70.10">
    <property type="entry name" value="Acid Proteases"/>
    <property type="match status" value="1"/>
</dbReference>
<dbReference type="InterPro" id="IPR041373">
    <property type="entry name" value="RT_RNaseH"/>
</dbReference>
<evidence type="ECO:0000256" key="4">
    <source>
        <dbReference type="ARBA" id="ARBA00022695"/>
    </source>
</evidence>
<accession>A0A3Q0IWW1</accession>
<dbReference type="FunFam" id="3.30.70.270:FF:000020">
    <property type="entry name" value="Transposon Tf2-6 polyprotein-like Protein"/>
    <property type="match status" value="1"/>
</dbReference>
<dbReference type="InterPro" id="IPR036397">
    <property type="entry name" value="RNaseH_sf"/>
</dbReference>
<evidence type="ECO:0000256" key="13">
    <source>
        <dbReference type="ARBA" id="ARBA00022932"/>
    </source>
</evidence>
<keyword evidence="2" id="KW-0645">Protease</keyword>
<evidence type="ECO:0000256" key="14">
    <source>
        <dbReference type="ARBA" id="ARBA00023125"/>
    </source>
</evidence>
<dbReference type="CDD" id="cd01647">
    <property type="entry name" value="RT_LTR"/>
    <property type="match status" value="1"/>
</dbReference>
<evidence type="ECO:0000256" key="5">
    <source>
        <dbReference type="ARBA" id="ARBA00022722"/>
    </source>
</evidence>
<dbReference type="EC" id="2.7.7.49" evidence="1"/>
<dbReference type="STRING" id="121845.A0A3Q0IWW1"/>
<dbReference type="InterPro" id="IPR021109">
    <property type="entry name" value="Peptidase_aspartic_dom_sf"/>
</dbReference>
<dbReference type="GO" id="GO:0006310">
    <property type="term" value="P:DNA recombination"/>
    <property type="evidence" value="ECO:0007669"/>
    <property type="project" value="UniProtKB-KW"/>
</dbReference>
<evidence type="ECO:0000256" key="15">
    <source>
        <dbReference type="ARBA" id="ARBA00023172"/>
    </source>
</evidence>
<evidence type="ECO:0000256" key="10">
    <source>
        <dbReference type="ARBA" id="ARBA00022842"/>
    </source>
</evidence>
<dbReference type="Pfam" id="PF17921">
    <property type="entry name" value="Integrase_H2C2"/>
    <property type="match status" value="1"/>
</dbReference>
<keyword evidence="4" id="KW-0548">Nucleotidyltransferase</keyword>
<evidence type="ECO:0000313" key="21">
    <source>
        <dbReference type="RefSeq" id="XP_026680737.1"/>
    </source>
</evidence>
<dbReference type="RefSeq" id="XP_026680737.1">
    <property type="nucleotide sequence ID" value="XM_026824936.1"/>
</dbReference>
<gene>
    <name evidence="21" type="primary">LOC108252615</name>
</gene>
<dbReference type="SUPFAM" id="SSF56672">
    <property type="entry name" value="DNA/RNA polymerases"/>
    <property type="match status" value="1"/>
</dbReference>
<feature type="compositionally biased region" description="Polar residues" evidence="17">
    <location>
        <begin position="473"/>
        <end position="491"/>
    </location>
</feature>
<dbReference type="CTD" id="36595"/>